<name>A0A2S2QLL0_9HEMI</name>
<dbReference type="Pfam" id="PF00520">
    <property type="entry name" value="Ion_trans"/>
    <property type="match status" value="1"/>
</dbReference>
<gene>
    <name evidence="11" type="primary">pyx_1</name>
    <name evidence="13" type="synonym">LOC112679756</name>
    <name evidence="11" type="ORF">g.29760</name>
</gene>
<dbReference type="GO" id="GO:0005216">
    <property type="term" value="F:monoatomic ion channel activity"/>
    <property type="evidence" value="ECO:0007669"/>
    <property type="project" value="InterPro"/>
</dbReference>
<keyword evidence="12" id="KW-1185">Reference proteome</keyword>
<evidence type="ECO:0000256" key="6">
    <source>
        <dbReference type="ARBA" id="ARBA00023136"/>
    </source>
</evidence>
<dbReference type="RefSeq" id="XP_025405452.1">
    <property type="nucleotide sequence ID" value="XM_025549667.1"/>
</dbReference>
<evidence type="ECO:0000256" key="7">
    <source>
        <dbReference type="PROSITE-ProRule" id="PRU00023"/>
    </source>
</evidence>
<dbReference type="PANTHER" id="PTHR24198:SF165">
    <property type="entry name" value="ANKYRIN REPEAT-CONTAINING PROTEIN-RELATED"/>
    <property type="match status" value="1"/>
</dbReference>
<dbReference type="OrthoDB" id="7464126at2759"/>
<dbReference type="PROSITE" id="PS50297">
    <property type="entry name" value="ANK_REP_REGION"/>
    <property type="match status" value="5"/>
</dbReference>
<evidence type="ECO:0000256" key="8">
    <source>
        <dbReference type="SAM" id="MobiDB-lite"/>
    </source>
</evidence>
<keyword evidence="6 9" id="KW-0472">Membrane</keyword>
<feature type="transmembrane region" description="Helical" evidence="9">
    <location>
        <begin position="624"/>
        <end position="648"/>
    </location>
</feature>
<feature type="repeat" description="ANK" evidence="7">
    <location>
        <begin position="325"/>
        <end position="357"/>
    </location>
</feature>
<evidence type="ECO:0000313" key="12">
    <source>
        <dbReference type="Proteomes" id="UP000694846"/>
    </source>
</evidence>
<accession>A0A2S2QLL0</accession>
<dbReference type="InterPro" id="IPR002110">
    <property type="entry name" value="Ankyrin_rpt"/>
</dbReference>
<feature type="transmembrane region" description="Helical" evidence="9">
    <location>
        <begin position="761"/>
        <end position="784"/>
    </location>
</feature>
<dbReference type="SMART" id="SM00248">
    <property type="entry name" value="ANK"/>
    <property type="match status" value="8"/>
</dbReference>
<dbReference type="InterPro" id="IPR036770">
    <property type="entry name" value="Ankyrin_rpt-contain_sf"/>
</dbReference>
<dbReference type="InterPro" id="IPR005821">
    <property type="entry name" value="Ion_trans_dom"/>
</dbReference>
<keyword evidence="5 7" id="KW-0040">ANK repeat</keyword>
<feature type="repeat" description="ANK" evidence="7">
    <location>
        <begin position="358"/>
        <end position="393"/>
    </location>
</feature>
<feature type="domain" description="Ion transport" evidence="10">
    <location>
        <begin position="605"/>
        <end position="793"/>
    </location>
</feature>
<feature type="repeat" description="ANK" evidence="7">
    <location>
        <begin position="292"/>
        <end position="324"/>
    </location>
</feature>
<dbReference type="PANTHER" id="PTHR24198">
    <property type="entry name" value="ANKYRIN REPEAT AND PROTEIN KINASE DOMAIN-CONTAINING PROTEIN"/>
    <property type="match status" value="1"/>
</dbReference>
<evidence type="ECO:0000313" key="11">
    <source>
        <dbReference type="EMBL" id="MBY78410.1"/>
    </source>
</evidence>
<evidence type="ECO:0000256" key="3">
    <source>
        <dbReference type="ARBA" id="ARBA00022737"/>
    </source>
</evidence>
<keyword evidence="4 9" id="KW-1133">Transmembrane helix</keyword>
<evidence type="ECO:0000256" key="9">
    <source>
        <dbReference type="SAM" id="Phobius"/>
    </source>
</evidence>
<dbReference type="GO" id="GO:0034703">
    <property type="term" value="C:cation channel complex"/>
    <property type="evidence" value="ECO:0007669"/>
    <property type="project" value="UniProtKB-ARBA"/>
</dbReference>
<feature type="transmembrane region" description="Helical" evidence="9">
    <location>
        <begin position="520"/>
        <end position="539"/>
    </location>
</feature>
<protein>
    <submittedName>
        <fullName evidence="11 13">Transient receptor potential channel pyrexia</fullName>
    </submittedName>
</protein>
<evidence type="ECO:0000256" key="1">
    <source>
        <dbReference type="ARBA" id="ARBA00004141"/>
    </source>
</evidence>
<dbReference type="Gene3D" id="1.25.40.20">
    <property type="entry name" value="Ankyrin repeat-containing domain"/>
    <property type="match status" value="1"/>
</dbReference>
<evidence type="ECO:0000259" key="10">
    <source>
        <dbReference type="Pfam" id="PF00520"/>
    </source>
</evidence>
<dbReference type="Proteomes" id="UP000694846">
    <property type="component" value="Unplaced"/>
</dbReference>
<organism evidence="11">
    <name type="scientific">Sipha flava</name>
    <name type="common">yellow sugarcane aphid</name>
    <dbReference type="NCBI Taxonomy" id="143950"/>
    <lineage>
        <taxon>Eukaryota</taxon>
        <taxon>Metazoa</taxon>
        <taxon>Ecdysozoa</taxon>
        <taxon>Arthropoda</taxon>
        <taxon>Hexapoda</taxon>
        <taxon>Insecta</taxon>
        <taxon>Pterygota</taxon>
        <taxon>Neoptera</taxon>
        <taxon>Paraneoptera</taxon>
        <taxon>Hemiptera</taxon>
        <taxon>Sternorrhyncha</taxon>
        <taxon>Aphidomorpha</taxon>
        <taxon>Aphidoidea</taxon>
        <taxon>Aphididae</taxon>
        <taxon>Sipha</taxon>
    </lineage>
</organism>
<feature type="region of interest" description="Disordered" evidence="8">
    <location>
        <begin position="44"/>
        <end position="69"/>
    </location>
</feature>
<sequence length="908" mass="102658">MSLKIPRRLSLDEGTREYLEMGMDLTNKRKKYFSFHENSANTRQHRSVSFESSDSKEVIEETDGDGSTTELTVDVTRSSNQLSVNNYKEMVKQCLLDSAKGLTNGYQLLLDIESSSVDLHTLNRCPNQMKNLIVLWACFVNKCNVVETFIKAAGNSVNYVIPNKGYSAIHISALSGCVNCIKCILKFSGCKPDSRVDDMTALHFATFTDSIDVIQTLVEHGCQLDPSVLHSAVKSRAVECIKLILFKYQVDVNTLDSTGMAPIHICADRGFSDCLKILLSWDKTQINIKNNQEFTALHLACVSAQVECVKLLIEHNANVNAKNMKFQVPIHKAAKAQSVDCIDLLMKAGADVNARDIDDRTPLHTAISHKTLNVCLAVDTLLSYNAKVNVQDHYGFTPLHLAALNEVPECVESLLAKGGNVGIKTYGGISTLNMILRKVPSCVPAISRQLDSAITSNWAADGFKRDPIIHLRFNYLLNYNDFGEIDLLKCFQIEGQYELLQHPLCQAFLFLKWRKMRKYYLMRLVSLGLFILLYTFYIMTVLSANCYKIAKSANGTHVNMNNMSSLNSPNQASGSSYTINNQTDANCFMTNIHIMHVNISVLYLICIIEGFFKISEIASYMITYRYFLCVSHISEWLVLISVPCISFHFHEPVYWQNLIGAFCALITWTNLMIKIGQLPWFDTYVAMYTRVQREFAKLLLAYICLLIGFSVSLCVVFPTNPWFSNPFVGFVKVLVMMAGELDISILDDTTSTPGMSKFSAYIVYTALLIFVSIILMNLLVGIAVHDIQGLRKTAGLSKIRCQINLIHYIELFMLKSIWPKSFKRRALVFPSKNRTHLTIESLNPNQPLPRDIIEASRVLIKRKNKNRSDDKETFKIQEILKEIRILREVVETNQKVIKHLLMNAHTPK</sequence>
<evidence type="ECO:0000256" key="4">
    <source>
        <dbReference type="ARBA" id="ARBA00022989"/>
    </source>
</evidence>
<proteinExistence type="predicted"/>
<keyword evidence="11" id="KW-0675">Receptor</keyword>
<keyword evidence="2 9" id="KW-0812">Transmembrane</keyword>
<dbReference type="AlphaFoldDB" id="A0A2S2QLL0"/>
<reference evidence="11" key="1">
    <citation type="submission" date="2018-04" db="EMBL/GenBank/DDBJ databases">
        <title>Transcriptome assembly of Sipha flava.</title>
        <authorList>
            <person name="Scully E.D."/>
            <person name="Geib S.M."/>
            <person name="Palmer N.A."/>
            <person name="Koch K."/>
            <person name="Bradshaw J."/>
            <person name="Heng-Moss T."/>
            <person name="Sarath G."/>
        </authorList>
    </citation>
    <scope>NUCLEOTIDE SEQUENCE</scope>
</reference>
<evidence type="ECO:0000313" key="13">
    <source>
        <dbReference type="RefSeq" id="XP_025405452.1"/>
    </source>
</evidence>
<dbReference type="EMBL" id="GGMS01009207">
    <property type="protein sequence ID" value="MBY78410.1"/>
    <property type="molecule type" value="Transcribed_RNA"/>
</dbReference>
<feature type="transmembrane region" description="Helical" evidence="9">
    <location>
        <begin position="694"/>
        <end position="718"/>
    </location>
</feature>
<dbReference type="Pfam" id="PF12796">
    <property type="entry name" value="Ank_2"/>
    <property type="match status" value="3"/>
</dbReference>
<feature type="repeat" description="ANK" evidence="7">
    <location>
        <begin position="394"/>
        <end position="426"/>
    </location>
</feature>
<evidence type="ECO:0000256" key="5">
    <source>
        <dbReference type="ARBA" id="ARBA00023043"/>
    </source>
</evidence>
<feature type="transmembrane region" description="Helical" evidence="9">
    <location>
        <begin position="654"/>
        <end position="673"/>
    </location>
</feature>
<reference evidence="13" key="2">
    <citation type="submission" date="2025-04" db="UniProtKB">
        <authorList>
            <consortium name="RefSeq"/>
        </authorList>
    </citation>
    <scope>IDENTIFICATION</scope>
</reference>
<feature type="repeat" description="ANK" evidence="7">
    <location>
        <begin position="197"/>
        <end position="225"/>
    </location>
</feature>
<evidence type="ECO:0000256" key="2">
    <source>
        <dbReference type="ARBA" id="ARBA00022692"/>
    </source>
</evidence>
<keyword evidence="3" id="KW-0677">Repeat</keyword>
<dbReference type="SUPFAM" id="SSF48403">
    <property type="entry name" value="Ankyrin repeat"/>
    <property type="match status" value="1"/>
</dbReference>
<comment type="subcellular location">
    <subcellularLocation>
        <location evidence="1">Membrane</location>
        <topology evidence="1">Multi-pass membrane protein</topology>
    </subcellularLocation>
</comment>
<dbReference type="PROSITE" id="PS50088">
    <property type="entry name" value="ANK_REPEAT"/>
    <property type="match status" value="5"/>
</dbReference>
<feature type="transmembrane region" description="Helical" evidence="9">
    <location>
        <begin position="592"/>
        <end position="612"/>
    </location>
</feature>